<evidence type="ECO:0000313" key="1">
    <source>
        <dbReference type="EMBL" id="AAH00208.1"/>
    </source>
</evidence>
<dbReference type="ChiTaRS" id="OTUB2">
    <property type="organism name" value="human"/>
</dbReference>
<dbReference type="IntAct" id="Q9BWI9">
    <property type="interactions" value="5"/>
</dbReference>
<organism evidence="1">
    <name type="scientific">Homo sapiens</name>
    <name type="common">Human</name>
    <dbReference type="NCBI Taxonomy" id="9606"/>
    <lineage>
        <taxon>Eukaryota</taxon>
        <taxon>Metazoa</taxon>
        <taxon>Chordata</taxon>
        <taxon>Craniata</taxon>
        <taxon>Vertebrata</taxon>
        <taxon>Euteleostomi</taxon>
        <taxon>Mammalia</taxon>
        <taxon>Eutheria</taxon>
        <taxon>Euarchontoglires</taxon>
        <taxon>Primates</taxon>
        <taxon>Haplorrhini</taxon>
        <taxon>Catarrhini</taxon>
        <taxon>Hominidae</taxon>
        <taxon>Homo</taxon>
    </lineage>
</organism>
<proteinExistence type="evidence at protein level"/>
<reference evidence="1" key="1">
    <citation type="journal article" date="2004" name="Genome Res.">
        <title>The status, quality, and expansion of the NIH full-length cDNA project: the Mammalian Gene Collection (MGC).</title>
        <authorList>
            <consortium name="The MGC Project Team"/>
            <person name="Gerhard D.S."/>
            <person name="Wagner L."/>
            <person name="Feingold E.A."/>
            <person name="Shenmen C.M."/>
            <person name="Grouse L.H."/>
            <person name="Schuler G."/>
            <person name="Klein S.L."/>
            <person name="Old S."/>
            <person name="Rasooly R."/>
            <person name="Good P."/>
            <person name="Guyer M."/>
            <person name="Peck A.M."/>
            <person name="Derge J.G."/>
            <person name="Lipman D."/>
            <person name="Collins F.S."/>
            <person name="Jang W."/>
            <person name="Sherry S."/>
            <person name="Feolo M."/>
            <person name="Misquitta L."/>
            <person name="Lee E."/>
            <person name="Rotmistrovsky K."/>
            <person name="Greenhut S.F."/>
            <person name="Schaefer C.F."/>
            <person name="Buetow K."/>
            <person name="Bonner T.I."/>
            <person name="Haussler D."/>
            <person name="Kent J."/>
            <person name="Kiekhaus M."/>
            <person name="Furey T."/>
            <person name="Brent M."/>
            <person name="Prange C."/>
            <person name="Schreiber K."/>
            <person name="Shapiro N."/>
            <person name="Bhat N.K."/>
            <person name="Hopkins R.F."/>
            <person name="Hsie F."/>
            <person name="Driscoll T."/>
            <person name="Soares M.B."/>
            <person name="Casavant T.L."/>
            <person name="Scheetz T.E."/>
            <person name="Brown-stein M.J."/>
            <person name="Usdin T.B."/>
            <person name="Toshiyuki S."/>
            <person name="Carninci P."/>
            <person name="Piao Y."/>
            <person name="Dudekula D.B."/>
            <person name="Ko M.S."/>
            <person name="Kawakami K."/>
            <person name="Suzuki Y."/>
            <person name="Sugano S."/>
            <person name="Gruber C.E."/>
            <person name="Smith M.R."/>
            <person name="Simmons B."/>
            <person name="Moore T."/>
            <person name="Waterman R."/>
            <person name="Johnson S.L."/>
            <person name="Ruan Y."/>
            <person name="Wei C.L."/>
            <person name="Mathavan S."/>
            <person name="Gunaratne P.H."/>
            <person name="Wu J."/>
            <person name="Garcia A.M."/>
            <person name="Hulyk S.W."/>
            <person name="Fuh E."/>
            <person name="Yuan Y."/>
            <person name="Sneed A."/>
            <person name="Kowis C."/>
            <person name="Hodgson A."/>
            <person name="Muzny D.M."/>
            <person name="McPherson J."/>
            <person name="Gibbs R.A."/>
            <person name="Fahey J."/>
            <person name="Helton E."/>
            <person name="Ketteman M."/>
            <person name="Madan A."/>
            <person name="Rodrigues S."/>
            <person name="Sanchez A."/>
            <person name="Whiting M."/>
            <person name="Madari A."/>
            <person name="Young A.C."/>
            <person name="Wetherby K.D."/>
            <person name="Granite S.J."/>
            <person name="Kwong P.N."/>
            <person name="Brinkley C.P."/>
            <person name="Pearson R.L."/>
            <person name="Bouffard G.G."/>
            <person name="Blakesly R.W."/>
            <person name="Green E.D."/>
            <person name="Dickson M.C."/>
            <person name="Rodriguez A.C."/>
            <person name="Grimwood J."/>
            <person name="Schmutz J."/>
            <person name="Myers R.M."/>
            <person name="Butterfield Y.S."/>
            <person name="Griffith M."/>
            <person name="Griffith O.L."/>
            <person name="Krzywinski M.I."/>
            <person name="Liao N."/>
            <person name="Morin R."/>
            <person name="Morrin R."/>
            <person name="Palmquist D."/>
            <person name="Petrescu A.S."/>
            <person name="Skalska U."/>
            <person name="Smailus D.E."/>
            <person name="Stott J.M."/>
            <person name="Schnerch A."/>
            <person name="Schein J.E."/>
            <person name="Jones S.J."/>
            <person name="Holt R.A."/>
            <person name="Baross A."/>
            <person name="Marra M.A."/>
            <person name="Clifton S."/>
            <person name="Makowski K.A."/>
            <person name="Bosak S."/>
            <person name="Malek J."/>
        </authorList>
    </citation>
    <scope>NUCLEOTIDE SEQUENCE [LARGE SCALE MRNA]</scope>
    <source>
        <tissue evidence="1">Eye</tissue>
    </source>
</reference>
<comment type="interaction">
    <interactant intactId="EBI-10300896">
        <id>Q9BWI9</id>
    </interactant>
    <interactant intactId="EBI-10171697">
        <id>Q6A162</id>
        <label>KRT40</label>
    </interactant>
    <organismsDiffer>false</organismsDiffer>
    <experiments>3</experiments>
</comment>
<accession>Q9BWI9</accession>
<sequence length="64" mass="6772">MVYEKYTGSVGGTHDMICEYHHLCQTSLQGIPVSQLKGVNGHTHSLDDALAVLRGCKVGSGPSS</sequence>
<dbReference type="AlphaFoldDB" id="Q9BWI9"/>
<dbReference type="EMBL" id="BC000208">
    <property type="protein sequence ID" value="AAH00208.1"/>
    <property type="molecule type" value="mRNA"/>
</dbReference>
<comment type="interaction">
    <interactant intactId="EBI-10300896">
        <id>Q9BWI9</id>
    </interactant>
    <interactant intactId="EBI-946046">
        <id>P54252</id>
        <label>ATXN3</label>
    </interactant>
    <organismsDiffer>false</organismsDiffer>
    <experiments>6</experiments>
</comment>
<gene>
    <name evidence="1" type="primary">OTUB2</name>
</gene>
<comment type="interaction">
    <interactant intactId="EBI-10300896">
        <id>Q9BWI9</id>
    </interactant>
    <interactant intactId="EBI-720609">
        <id>O76024</id>
        <label>WFS1</label>
    </interactant>
    <organismsDiffer>false</organismsDiffer>
    <experiments>3</experiments>
</comment>
<protein>
    <submittedName>
        <fullName evidence="1">OTUB2 protein</fullName>
    </submittedName>
</protein>
<dbReference type="OrthoDB" id="18915at2759"/>
<comment type="interaction">
    <interactant intactId="EBI-10300896">
        <id>Q9BWI9</id>
    </interactant>
    <interactant intactId="EBI-948001">
        <id>Q15323</id>
        <label>KRT31</label>
    </interactant>
    <organismsDiffer>false</organismsDiffer>
    <experiments>3</experiments>
</comment>
<comment type="interaction">
    <interactant intactId="EBI-10300896">
        <id>Q9BWI9</id>
    </interactant>
    <interactant intactId="EBI-742327">
        <id>Q15654</id>
        <label>TRIP6</label>
    </interactant>
    <organismsDiffer>false</organismsDiffer>
    <experiments>3</experiments>
</comment>
<name>Q9BWI9_HUMAN</name>